<dbReference type="AlphaFoldDB" id="A0A139WH91"/>
<reference evidence="3 4" key="2">
    <citation type="journal article" date="2010" name="Nucleic Acids Res.">
        <title>BeetleBase in 2010: revisions to provide comprehensive genomic information for Tribolium castaneum.</title>
        <authorList>
            <person name="Kim H.S."/>
            <person name="Murphy T."/>
            <person name="Xia J."/>
            <person name="Caragea D."/>
            <person name="Park Y."/>
            <person name="Beeman R.W."/>
            <person name="Lorenzen M.D."/>
            <person name="Butcher S."/>
            <person name="Manak J.R."/>
            <person name="Brown S.J."/>
        </authorList>
    </citation>
    <scope>GENOME REANNOTATION</scope>
    <source>
        <strain evidence="3 4">Georgia GA2</strain>
    </source>
</reference>
<reference evidence="3 4" key="1">
    <citation type="journal article" date="2008" name="Nature">
        <title>The genome of the model beetle and pest Tribolium castaneum.</title>
        <authorList>
            <consortium name="Tribolium Genome Sequencing Consortium"/>
            <person name="Richards S."/>
            <person name="Gibbs R.A."/>
            <person name="Weinstock G.M."/>
            <person name="Brown S.J."/>
            <person name="Denell R."/>
            <person name="Beeman R.W."/>
            <person name="Gibbs R."/>
            <person name="Beeman R.W."/>
            <person name="Brown S.J."/>
            <person name="Bucher G."/>
            <person name="Friedrich M."/>
            <person name="Grimmelikhuijzen C.J."/>
            <person name="Klingler M."/>
            <person name="Lorenzen M."/>
            <person name="Richards S."/>
            <person name="Roth S."/>
            <person name="Schroder R."/>
            <person name="Tautz D."/>
            <person name="Zdobnov E.M."/>
            <person name="Muzny D."/>
            <person name="Gibbs R.A."/>
            <person name="Weinstock G.M."/>
            <person name="Attaway T."/>
            <person name="Bell S."/>
            <person name="Buhay C.J."/>
            <person name="Chandrabose M.N."/>
            <person name="Chavez D."/>
            <person name="Clerk-Blankenburg K.P."/>
            <person name="Cree A."/>
            <person name="Dao M."/>
            <person name="Davis C."/>
            <person name="Chacko J."/>
            <person name="Dinh H."/>
            <person name="Dugan-Rocha S."/>
            <person name="Fowler G."/>
            <person name="Garner T.T."/>
            <person name="Garnes J."/>
            <person name="Gnirke A."/>
            <person name="Hawes A."/>
            <person name="Hernandez J."/>
            <person name="Hines S."/>
            <person name="Holder M."/>
            <person name="Hume J."/>
            <person name="Jhangiani S.N."/>
            <person name="Joshi V."/>
            <person name="Khan Z.M."/>
            <person name="Jackson L."/>
            <person name="Kovar C."/>
            <person name="Kowis A."/>
            <person name="Lee S."/>
            <person name="Lewis L.R."/>
            <person name="Margolis J."/>
            <person name="Morgan M."/>
            <person name="Nazareth L.V."/>
            <person name="Nguyen N."/>
            <person name="Okwuonu G."/>
            <person name="Parker D."/>
            <person name="Richards S."/>
            <person name="Ruiz S.J."/>
            <person name="Santibanez J."/>
            <person name="Savard J."/>
            <person name="Scherer S.E."/>
            <person name="Schneider B."/>
            <person name="Sodergren E."/>
            <person name="Tautz D."/>
            <person name="Vattahil S."/>
            <person name="Villasana D."/>
            <person name="White C.S."/>
            <person name="Wright R."/>
            <person name="Park Y."/>
            <person name="Beeman R.W."/>
            <person name="Lord J."/>
            <person name="Oppert B."/>
            <person name="Lorenzen M."/>
            <person name="Brown S."/>
            <person name="Wang L."/>
            <person name="Savard J."/>
            <person name="Tautz D."/>
            <person name="Richards S."/>
            <person name="Weinstock G."/>
            <person name="Gibbs R.A."/>
            <person name="Liu Y."/>
            <person name="Worley K."/>
            <person name="Weinstock G."/>
            <person name="Elsik C.G."/>
            <person name="Reese J.T."/>
            <person name="Elhaik E."/>
            <person name="Landan G."/>
            <person name="Graur D."/>
            <person name="Arensburger P."/>
            <person name="Atkinson P."/>
            <person name="Beeman R.W."/>
            <person name="Beidler J."/>
            <person name="Brown S.J."/>
            <person name="Demuth J.P."/>
            <person name="Drury D.W."/>
            <person name="Du Y.Z."/>
            <person name="Fujiwara H."/>
            <person name="Lorenzen M."/>
            <person name="Maselli V."/>
            <person name="Osanai M."/>
            <person name="Park Y."/>
            <person name="Robertson H.M."/>
            <person name="Tu Z."/>
            <person name="Wang J.J."/>
            <person name="Wang S."/>
            <person name="Richards S."/>
            <person name="Song H."/>
            <person name="Zhang L."/>
            <person name="Sodergren E."/>
            <person name="Werner D."/>
            <person name="Stanke M."/>
            <person name="Morgenstern B."/>
            <person name="Solovyev V."/>
            <person name="Kosarev P."/>
            <person name="Brown G."/>
            <person name="Chen H.C."/>
            <person name="Ermolaeva O."/>
            <person name="Hlavina W."/>
            <person name="Kapustin Y."/>
            <person name="Kiryutin B."/>
            <person name="Kitts P."/>
            <person name="Maglott D."/>
            <person name="Pruitt K."/>
            <person name="Sapojnikov V."/>
            <person name="Souvorov A."/>
            <person name="Mackey A.J."/>
            <person name="Waterhouse R.M."/>
            <person name="Wyder S."/>
            <person name="Zdobnov E.M."/>
            <person name="Zdobnov E.M."/>
            <person name="Wyder S."/>
            <person name="Kriventseva E.V."/>
            <person name="Kadowaki T."/>
            <person name="Bork P."/>
            <person name="Aranda M."/>
            <person name="Bao R."/>
            <person name="Beermann A."/>
            <person name="Berns N."/>
            <person name="Bolognesi R."/>
            <person name="Bonneton F."/>
            <person name="Bopp D."/>
            <person name="Brown S.J."/>
            <person name="Bucher G."/>
            <person name="Butts T."/>
            <person name="Chaumot A."/>
            <person name="Denell R.E."/>
            <person name="Ferrier D.E."/>
            <person name="Friedrich M."/>
            <person name="Gordon C.M."/>
            <person name="Jindra M."/>
            <person name="Klingler M."/>
            <person name="Lan Q."/>
            <person name="Lattorff H.M."/>
            <person name="Laudet V."/>
            <person name="von Levetsow C."/>
            <person name="Liu Z."/>
            <person name="Lutz R."/>
            <person name="Lynch J.A."/>
            <person name="da Fonseca R.N."/>
            <person name="Posnien N."/>
            <person name="Reuter R."/>
            <person name="Roth S."/>
            <person name="Savard J."/>
            <person name="Schinko J.B."/>
            <person name="Schmitt C."/>
            <person name="Schoppmeier M."/>
            <person name="Schroder R."/>
            <person name="Shippy T.D."/>
            <person name="Simonnet F."/>
            <person name="Marques-Souza H."/>
            <person name="Tautz D."/>
            <person name="Tomoyasu Y."/>
            <person name="Trauner J."/>
            <person name="Van der Zee M."/>
            <person name="Vervoort M."/>
            <person name="Wittkopp N."/>
            <person name="Wimmer E.A."/>
            <person name="Yang X."/>
            <person name="Jones A.K."/>
            <person name="Sattelle D.B."/>
            <person name="Ebert P.R."/>
            <person name="Nelson D."/>
            <person name="Scott J.G."/>
            <person name="Beeman R.W."/>
            <person name="Muthukrishnan S."/>
            <person name="Kramer K.J."/>
            <person name="Arakane Y."/>
            <person name="Beeman R.W."/>
            <person name="Zhu Q."/>
            <person name="Hogenkamp D."/>
            <person name="Dixit R."/>
            <person name="Oppert B."/>
            <person name="Jiang H."/>
            <person name="Zou Z."/>
            <person name="Marshall J."/>
            <person name="Elpidina E."/>
            <person name="Vinokurov K."/>
            <person name="Oppert C."/>
            <person name="Zou Z."/>
            <person name="Evans J."/>
            <person name="Lu Z."/>
            <person name="Zhao P."/>
            <person name="Sumathipala N."/>
            <person name="Altincicek B."/>
            <person name="Vilcinskas A."/>
            <person name="Williams M."/>
            <person name="Hultmark D."/>
            <person name="Hetru C."/>
            <person name="Jiang H."/>
            <person name="Grimmelikhuijzen C.J."/>
            <person name="Hauser F."/>
            <person name="Cazzamali G."/>
            <person name="Williamson M."/>
            <person name="Park Y."/>
            <person name="Li B."/>
            <person name="Tanaka Y."/>
            <person name="Predel R."/>
            <person name="Neupert S."/>
            <person name="Schachtner J."/>
            <person name="Verleyen P."/>
            <person name="Raible F."/>
            <person name="Bork P."/>
            <person name="Friedrich M."/>
            <person name="Walden K.K."/>
            <person name="Robertson H.M."/>
            <person name="Angeli S."/>
            <person name="Foret S."/>
            <person name="Bucher G."/>
            <person name="Schuetz S."/>
            <person name="Maleszka R."/>
            <person name="Wimmer E.A."/>
            <person name="Beeman R.W."/>
            <person name="Lorenzen M."/>
            <person name="Tomoyasu Y."/>
            <person name="Miller S.C."/>
            <person name="Grossmann D."/>
            <person name="Bucher G."/>
        </authorList>
    </citation>
    <scope>NUCLEOTIDE SEQUENCE [LARGE SCALE GENOMIC DNA]</scope>
    <source>
        <strain evidence="3 4">Georgia GA2</strain>
    </source>
</reference>
<accession>A0A139WH91</accession>
<dbReference type="PANTHER" id="PTHR10380">
    <property type="entry name" value="CUTICLE PROTEIN"/>
    <property type="match status" value="1"/>
</dbReference>
<sequence length="120" mass="12421">MCAILGIATARPQNPQDAYITRYDNDNAGLGGYSFGVETSDGFRHDQTGEIVNPGAEDESLVVRGSYSYVGPDGVVYTVEYIADENGYQPAGAHIPQSAGVRKLGIPAAAQASLIGGGLG</sequence>
<dbReference type="Pfam" id="PF00379">
    <property type="entry name" value="Chitin_bind_4"/>
    <property type="match status" value="1"/>
</dbReference>
<dbReference type="eggNOG" id="ENOG502ST8A">
    <property type="taxonomic scope" value="Eukaryota"/>
</dbReference>
<keyword evidence="1 2" id="KW-0193">Cuticle</keyword>
<dbReference type="InterPro" id="IPR050468">
    <property type="entry name" value="Cuticle_Struct_Prot"/>
</dbReference>
<gene>
    <name evidence="3" type="primary">AUGUSTUS-3.0.2_13307</name>
    <name evidence="3" type="ORF">TcasGA2_TC013307</name>
</gene>
<evidence type="ECO:0000256" key="1">
    <source>
        <dbReference type="ARBA" id="ARBA00022460"/>
    </source>
</evidence>
<dbReference type="PANTHER" id="PTHR10380:SF218">
    <property type="entry name" value="ADULT CUTICLE PROTEIN 65AA-RELATED"/>
    <property type="match status" value="1"/>
</dbReference>
<evidence type="ECO:0000256" key="2">
    <source>
        <dbReference type="PROSITE-ProRule" id="PRU00497"/>
    </source>
</evidence>
<dbReference type="PROSITE" id="PS51155">
    <property type="entry name" value="CHIT_BIND_RR_2"/>
    <property type="match status" value="1"/>
</dbReference>
<dbReference type="Proteomes" id="UP000007266">
    <property type="component" value="Linkage group 5"/>
</dbReference>
<evidence type="ECO:0000313" key="4">
    <source>
        <dbReference type="Proteomes" id="UP000007266"/>
    </source>
</evidence>
<organism evidence="3 4">
    <name type="scientific">Tribolium castaneum</name>
    <name type="common">Red flour beetle</name>
    <dbReference type="NCBI Taxonomy" id="7070"/>
    <lineage>
        <taxon>Eukaryota</taxon>
        <taxon>Metazoa</taxon>
        <taxon>Ecdysozoa</taxon>
        <taxon>Arthropoda</taxon>
        <taxon>Hexapoda</taxon>
        <taxon>Insecta</taxon>
        <taxon>Pterygota</taxon>
        <taxon>Neoptera</taxon>
        <taxon>Endopterygota</taxon>
        <taxon>Coleoptera</taxon>
        <taxon>Polyphaga</taxon>
        <taxon>Cucujiformia</taxon>
        <taxon>Tenebrionidae</taxon>
        <taxon>Tenebrionidae incertae sedis</taxon>
        <taxon>Tribolium</taxon>
    </lineage>
</organism>
<dbReference type="InterPro" id="IPR031311">
    <property type="entry name" value="CHIT_BIND_RR_consensus"/>
</dbReference>
<dbReference type="PROSITE" id="PS00233">
    <property type="entry name" value="CHIT_BIND_RR_1"/>
    <property type="match status" value="1"/>
</dbReference>
<keyword evidence="4" id="KW-1185">Reference proteome</keyword>
<dbReference type="PhylomeDB" id="A0A139WH91"/>
<name>A0A139WH91_TRICA</name>
<protein>
    <submittedName>
        <fullName evidence="3">Larval cuticle protein 5-like Protein</fullName>
    </submittedName>
</protein>
<dbReference type="InterPro" id="IPR000618">
    <property type="entry name" value="Insect_cuticle"/>
</dbReference>
<dbReference type="EMBL" id="KQ971343">
    <property type="protein sequence ID" value="KYB27279.1"/>
    <property type="molecule type" value="Genomic_DNA"/>
</dbReference>
<dbReference type="PRINTS" id="PR00947">
    <property type="entry name" value="CUTICLE"/>
</dbReference>
<proteinExistence type="predicted"/>
<dbReference type="GO" id="GO:0042302">
    <property type="term" value="F:structural constituent of cuticle"/>
    <property type="evidence" value="ECO:0007669"/>
    <property type="project" value="UniProtKB-UniRule"/>
</dbReference>
<evidence type="ECO:0000313" key="3">
    <source>
        <dbReference type="EMBL" id="KYB27279.1"/>
    </source>
</evidence>